<keyword evidence="4" id="KW-0747">Spliceosome</keyword>
<evidence type="ECO:0000256" key="4">
    <source>
        <dbReference type="ARBA" id="ARBA00022728"/>
    </source>
</evidence>
<keyword evidence="5" id="KW-0677">Repeat</keyword>
<evidence type="ECO:0000256" key="5">
    <source>
        <dbReference type="ARBA" id="ARBA00022737"/>
    </source>
</evidence>
<dbReference type="STRING" id="930990.A0A067N0S3"/>
<dbReference type="AlphaFoldDB" id="A0A067N0S3"/>
<dbReference type="SMART" id="SM00360">
    <property type="entry name" value="RRM"/>
    <property type="match status" value="2"/>
</dbReference>
<dbReference type="GO" id="GO:0030532">
    <property type="term" value="C:small nuclear ribonucleoprotein complex"/>
    <property type="evidence" value="ECO:0007669"/>
    <property type="project" value="UniProtKB-ARBA"/>
</dbReference>
<sequence length="276" mass="30397">MSSSTPNPTLYLKNLNEKVKKEELRTQLYALFSSYGNILDIVAQRGLKMKGQAFIVFRDLASATSAMRGLDGERFYDKQLHIEYARTQSHATLRMVDPSFVSPAFSAVGASATAFAKMNNGMSKVTVSQAENEQRKRSRGDAGSSRMDEDGEGGNERERKRGRDDADADDMDMDEDDEDEAGGGSNQAFSAVPDQRPPSAVLFCQNLPVEVTDDVLGVLFQQYSGFATTAVSQPNPTTKSKTANVRYDTPDQARAAREALDGFMIKRGWKMKVDFA</sequence>
<dbReference type="GO" id="GO:0005681">
    <property type="term" value="C:spliceosomal complex"/>
    <property type="evidence" value="ECO:0007669"/>
    <property type="project" value="UniProtKB-KW"/>
</dbReference>
<evidence type="ECO:0000256" key="2">
    <source>
        <dbReference type="ARBA" id="ARBA00007243"/>
    </source>
</evidence>
<dbReference type="GO" id="GO:0006397">
    <property type="term" value="P:mRNA processing"/>
    <property type="evidence" value="ECO:0007669"/>
    <property type="project" value="UniProtKB-KW"/>
</dbReference>
<dbReference type="EMBL" id="KL198024">
    <property type="protein sequence ID" value="KDQ17346.1"/>
    <property type="molecule type" value="Genomic_DNA"/>
</dbReference>
<evidence type="ECO:0000256" key="10">
    <source>
        <dbReference type="PROSITE-ProRule" id="PRU00176"/>
    </source>
</evidence>
<evidence type="ECO:0000256" key="3">
    <source>
        <dbReference type="ARBA" id="ARBA00022664"/>
    </source>
</evidence>
<dbReference type="PANTHER" id="PTHR10501">
    <property type="entry name" value="U1 SMALL NUCLEAR RIBONUCLEOPROTEIN A/U2 SMALL NUCLEAR RIBONUCLEOPROTEIN B"/>
    <property type="match status" value="1"/>
</dbReference>
<dbReference type="InterPro" id="IPR012677">
    <property type="entry name" value="Nucleotide-bd_a/b_plait_sf"/>
</dbReference>
<dbReference type="Proteomes" id="UP000027195">
    <property type="component" value="Unassembled WGS sequence"/>
</dbReference>
<name>A0A067N0S3_BOTB1</name>
<evidence type="ECO:0000256" key="11">
    <source>
        <dbReference type="SAM" id="MobiDB-lite"/>
    </source>
</evidence>
<feature type="domain" description="RRM" evidence="12">
    <location>
        <begin position="200"/>
        <end position="276"/>
    </location>
</feature>
<keyword evidence="3" id="KW-0507">mRNA processing</keyword>
<accession>A0A067N0S3</accession>
<keyword evidence="14" id="KW-1185">Reference proteome</keyword>
<evidence type="ECO:0000259" key="12">
    <source>
        <dbReference type="PROSITE" id="PS50102"/>
    </source>
</evidence>
<dbReference type="GO" id="GO:0003723">
    <property type="term" value="F:RNA binding"/>
    <property type="evidence" value="ECO:0007669"/>
    <property type="project" value="UniProtKB-UniRule"/>
</dbReference>
<feature type="domain" description="RRM" evidence="12">
    <location>
        <begin position="8"/>
        <end position="87"/>
    </location>
</feature>
<keyword evidence="6 10" id="KW-0694">RNA-binding</keyword>
<dbReference type="PROSITE" id="PS50102">
    <property type="entry name" value="RRM"/>
    <property type="match status" value="2"/>
</dbReference>
<dbReference type="HOGENOM" id="CLU_041869_1_1_1"/>
<feature type="region of interest" description="Disordered" evidence="11">
    <location>
        <begin position="125"/>
        <end position="194"/>
    </location>
</feature>
<feature type="compositionally biased region" description="Basic and acidic residues" evidence="11">
    <location>
        <begin position="154"/>
        <end position="165"/>
    </location>
</feature>
<dbReference type="InterPro" id="IPR035979">
    <property type="entry name" value="RBD_domain_sf"/>
</dbReference>
<dbReference type="FunFam" id="3.30.70.330:FF:000029">
    <property type="entry name" value="U2 small nuclear ribonucleoprotein B"/>
    <property type="match status" value="1"/>
</dbReference>
<organism evidence="13 14">
    <name type="scientific">Botryobasidium botryosum (strain FD-172 SS1)</name>
    <dbReference type="NCBI Taxonomy" id="930990"/>
    <lineage>
        <taxon>Eukaryota</taxon>
        <taxon>Fungi</taxon>
        <taxon>Dikarya</taxon>
        <taxon>Basidiomycota</taxon>
        <taxon>Agaricomycotina</taxon>
        <taxon>Agaricomycetes</taxon>
        <taxon>Cantharellales</taxon>
        <taxon>Botryobasidiaceae</taxon>
        <taxon>Botryobasidium</taxon>
    </lineage>
</organism>
<dbReference type="Gene3D" id="3.30.70.330">
    <property type="match status" value="2"/>
</dbReference>
<evidence type="ECO:0000256" key="9">
    <source>
        <dbReference type="ARBA" id="ARBA00023274"/>
    </source>
</evidence>
<protein>
    <recommendedName>
        <fullName evidence="12">RRM domain-containing protein</fullName>
    </recommendedName>
</protein>
<proteinExistence type="inferred from homology"/>
<dbReference type="Pfam" id="PF00076">
    <property type="entry name" value="RRM_1"/>
    <property type="match status" value="2"/>
</dbReference>
<evidence type="ECO:0000256" key="8">
    <source>
        <dbReference type="ARBA" id="ARBA00023242"/>
    </source>
</evidence>
<gene>
    <name evidence="13" type="ORF">BOTBODRAFT_30171</name>
</gene>
<keyword evidence="9" id="KW-0687">Ribonucleoprotein</keyword>
<dbReference type="InParanoid" id="A0A067N0S3"/>
<dbReference type="FunFam" id="3.30.70.330:FF:000039">
    <property type="entry name" value="U1 small nuclear ribonucleoprotein A"/>
    <property type="match status" value="1"/>
</dbReference>
<evidence type="ECO:0000313" key="14">
    <source>
        <dbReference type="Proteomes" id="UP000027195"/>
    </source>
</evidence>
<evidence type="ECO:0000313" key="13">
    <source>
        <dbReference type="EMBL" id="KDQ17346.1"/>
    </source>
</evidence>
<feature type="compositionally biased region" description="Acidic residues" evidence="11">
    <location>
        <begin position="166"/>
        <end position="181"/>
    </location>
</feature>
<dbReference type="CDD" id="cd12246">
    <property type="entry name" value="RRM1_U1A_like"/>
    <property type="match status" value="1"/>
</dbReference>
<keyword evidence="7" id="KW-0508">mRNA splicing</keyword>
<evidence type="ECO:0000256" key="1">
    <source>
        <dbReference type="ARBA" id="ARBA00004123"/>
    </source>
</evidence>
<evidence type="ECO:0000256" key="6">
    <source>
        <dbReference type="ARBA" id="ARBA00022884"/>
    </source>
</evidence>
<reference evidence="14" key="1">
    <citation type="journal article" date="2014" name="Proc. Natl. Acad. Sci. U.S.A.">
        <title>Extensive sampling of basidiomycete genomes demonstrates inadequacy of the white-rot/brown-rot paradigm for wood decay fungi.</title>
        <authorList>
            <person name="Riley R."/>
            <person name="Salamov A.A."/>
            <person name="Brown D.W."/>
            <person name="Nagy L.G."/>
            <person name="Floudas D."/>
            <person name="Held B.W."/>
            <person name="Levasseur A."/>
            <person name="Lombard V."/>
            <person name="Morin E."/>
            <person name="Otillar R."/>
            <person name="Lindquist E.A."/>
            <person name="Sun H."/>
            <person name="LaButti K.M."/>
            <person name="Schmutz J."/>
            <person name="Jabbour D."/>
            <person name="Luo H."/>
            <person name="Baker S.E."/>
            <person name="Pisabarro A.G."/>
            <person name="Walton J.D."/>
            <person name="Blanchette R.A."/>
            <person name="Henrissat B."/>
            <person name="Martin F."/>
            <person name="Cullen D."/>
            <person name="Hibbett D.S."/>
            <person name="Grigoriev I.V."/>
        </authorList>
    </citation>
    <scope>NUCLEOTIDE SEQUENCE [LARGE SCALE GENOMIC DNA]</scope>
    <source>
        <strain evidence="14">FD-172 SS1</strain>
    </source>
</reference>
<dbReference type="InterPro" id="IPR000504">
    <property type="entry name" value="RRM_dom"/>
</dbReference>
<comment type="similarity">
    <text evidence="2">Belongs to the RRM U1 A/B'' family.</text>
</comment>
<dbReference type="OrthoDB" id="277802at2759"/>
<dbReference type="GO" id="GO:0008380">
    <property type="term" value="P:RNA splicing"/>
    <property type="evidence" value="ECO:0007669"/>
    <property type="project" value="UniProtKB-KW"/>
</dbReference>
<comment type="subcellular location">
    <subcellularLocation>
        <location evidence="1">Nucleus</location>
    </subcellularLocation>
</comment>
<keyword evidence="8" id="KW-0539">Nucleus</keyword>
<evidence type="ECO:0000256" key="7">
    <source>
        <dbReference type="ARBA" id="ARBA00023187"/>
    </source>
</evidence>
<dbReference type="SUPFAM" id="SSF54928">
    <property type="entry name" value="RNA-binding domain, RBD"/>
    <property type="match status" value="1"/>
</dbReference>